<name>A0A645HYW3_9ZZZZ</name>
<proteinExistence type="predicted"/>
<dbReference type="EMBL" id="VSSQ01102962">
    <property type="protein sequence ID" value="MPN44100.1"/>
    <property type="molecule type" value="Genomic_DNA"/>
</dbReference>
<gene>
    <name evidence="1" type="ORF">SDC9_191661</name>
</gene>
<dbReference type="AlphaFoldDB" id="A0A645HYW3"/>
<comment type="caution">
    <text evidence="1">The sequence shown here is derived from an EMBL/GenBank/DDBJ whole genome shotgun (WGS) entry which is preliminary data.</text>
</comment>
<sequence>MADKNKIPSTYLPNPREENNVSEIRSIPALHDCLVYFTPKYEVCYQNLLLKNEKIKAIVLFDTEVDQIEQILQDKPRFGFNIIVSQTVFRL</sequence>
<organism evidence="1">
    <name type="scientific">bioreactor metagenome</name>
    <dbReference type="NCBI Taxonomy" id="1076179"/>
    <lineage>
        <taxon>unclassified sequences</taxon>
        <taxon>metagenomes</taxon>
        <taxon>ecological metagenomes</taxon>
    </lineage>
</organism>
<reference evidence="1" key="1">
    <citation type="submission" date="2019-08" db="EMBL/GenBank/DDBJ databases">
        <authorList>
            <person name="Kucharzyk K."/>
            <person name="Murdoch R.W."/>
            <person name="Higgins S."/>
            <person name="Loffler F."/>
        </authorList>
    </citation>
    <scope>NUCLEOTIDE SEQUENCE</scope>
</reference>
<accession>A0A645HYW3</accession>
<protein>
    <submittedName>
        <fullName evidence="1">Uncharacterized protein</fullName>
    </submittedName>
</protein>
<evidence type="ECO:0000313" key="1">
    <source>
        <dbReference type="EMBL" id="MPN44100.1"/>
    </source>
</evidence>